<feature type="region of interest" description="Disordered" evidence="5">
    <location>
        <begin position="273"/>
        <end position="363"/>
    </location>
</feature>
<dbReference type="PANTHER" id="PTHR12814:SF2">
    <property type="entry name" value="RNA-BINDING PROTEIN NOB1"/>
    <property type="match status" value="1"/>
</dbReference>
<protein>
    <recommendedName>
        <fullName evidence="10">RNA-binding protein NOB1</fullName>
    </recommendedName>
</protein>
<dbReference type="GO" id="GO:0031981">
    <property type="term" value="C:nuclear lumen"/>
    <property type="evidence" value="ECO:0007669"/>
    <property type="project" value="UniProtKB-ARBA"/>
</dbReference>
<dbReference type="Proteomes" id="UP001642360">
    <property type="component" value="Unassembled WGS sequence"/>
</dbReference>
<dbReference type="Pfam" id="PF17146">
    <property type="entry name" value="PIN_6"/>
    <property type="match status" value="1"/>
</dbReference>
<dbReference type="Gene3D" id="3.40.50.1010">
    <property type="entry name" value="5'-nuclease"/>
    <property type="match status" value="1"/>
</dbReference>
<dbReference type="GO" id="GO:0005737">
    <property type="term" value="C:cytoplasm"/>
    <property type="evidence" value="ECO:0007669"/>
    <property type="project" value="UniProtKB-ARBA"/>
</dbReference>
<reference evidence="8 9" key="1">
    <citation type="submission" date="2024-02" db="EMBL/GenBank/DDBJ databases">
        <authorList>
            <person name="Vignale AGUSTIN F."/>
            <person name="Sosa J E."/>
            <person name="Modenutti C."/>
        </authorList>
    </citation>
    <scope>NUCLEOTIDE SEQUENCE [LARGE SCALE GENOMIC DNA]</scope>
</reference>
<feature type="region of interest" description="Disordered" evidence="5">
    <location>
        <begin position="217"/>
        <end position="252"/>
    </location>
</feature>
<accession>A0ABC8TDA4</accession>
<feature type="domain" description="Nin one binding (NOB1) Zn-ribbon-like" evidence="6">
    <location>
        <begin position="490"/>
        <end position="560"/>
    </location>
</feature>
<evidence type="ECO:0000313" key="9">
    <source>
        <dbReference type="Proteomes" id="UP001642360"/>
    </source>
</evidence>
<evidence type="ECO:0000256" key="1">
    <source>
        <dbReference type="ARBA" id="ARBA00005858"/>
    </source>
</evidence>
<dbReference type="SUPFAM" id="SSF144206">
    <property type="entry name" value="NOB1 zinc finger-like"/>
    <property type="match status" value="1"/>
</dbReference>
<keyword evidence="4" id="KW-0378">Hydrolase</keyword>
<feature type="compositionally biased region" description="Basic and acidic residues" evidence="5">
    <location>
        <begin position="231"/>
        <end position="245"/>
    </location>
</feature>
<gene>
    <name evidence="8" type="ORF">ILEXP_LOCUS34106</name>
</gene>
<feature type="domain" description="Ribonuclease PIN" evidence="7">
    <location>
        <begin position="58"/>
        <end position="144"/>
    </location>
</feature>
<dbReference type="GO" id="GO:0016787">
    <property type="term" value="F:hydrolase activity"/>
    <property type="evidence" value="ECO:0007669"/>
    <property type="project" value="UniProtKB-KW"/>
</dbReference>
<dbReference type="GO" id="GO:0046872">
    <property type="term" value="F:metal ion binding"/>
    <property type="evidence" value="ECO:0007669"/>
    <property type="project" value="UniProtKB-KW"/>
</dbReference>
<evidence type="ECO:0000313" key="8">
    <source>
        <dbReference type="EMBL" id="CAK9164968.1"/>
    </source>
</evidence>
<comment type="similarity">
    <text evidence="1">Belongs to the NOB1 family.</text>
</comment>
<dbReference type="InterPro" id="IPR014881">
    <property type="entry name" value="NOB1_Zn-bd"/>
</dbReference>
<evidence type="ECO:0000259" key="6">
    <source>
        <dbReference type="Pfam" id="PF08772"/>
    </source>
</evidence>
<dbReference type="InterPro" id="IPR033411">
    <property type="entry name" value="Ribonuclease_PIN"/>
</dbReference>
<evidence type="ECO:0008006" key="10">
    <source>
        <dbReference type="Google" id="ProtNLM"/>
    </source>
</evidence>
<evidence type="ECO:0000256" key="2">
    <source>
        <dbReference type="ARBA" id="ARBA00022722"/>
    </source>
</evidence>
<feature type="compositionally biased region" description="Basic and acidic residues" evidence="5">
    <location>
        <begin position="304"/>
        <end position="317"/>
    </location>
</feature>
<proteinExistence type="inferred from homology"/>
<dbReference type="InterPro" id="IPR036283">
    <property type="entry name" value="NOB1_Zf-like_sf"/>
</dbReference>
<dbReference type="EMBL" id="CAUOFW020004292">
    <property type="protein sequence ID" value="CAK9164968.1"/>
    <property type="molecule type" value="Genomic_DNA"/>
</dbReference>
<evidence type="ECO:0000256" key="5">
    <source>
        <dbReference type="SAM" id="MobiDB-lite"/>
    </source>
</evidence>
<feature type="compositionally biased region" description="Basic residues" evidence="5">
    <location>
        <begin position="291"/>
        <end position="303"/>
    </location>
</feature>
<dbReference type="PANTHER" id="PTHR12814">
    <property type="entry name" value="RNA-BINDING PROTEIN NOB1"/>
    <property type="match status" value="1"/>
</dbReference>
<dbReference type="Gene3D" id="6.20.210.10">
    <property type="entry name" value="Nin one binding (NOB1), Zn-ribbon-like"/>
    <property type="match status" value="1"/>
</dbReference>
<evidence type="ECO:0000256" key="4">
    <source>
        <dbReference type="ARBA" id="ARBA00022801"/>
    </source>
</evidence>
<evidence type="ECO:0000259" key="7">
    <source>
        <dbReference type="Pfam" id="PF17146"/>
    </source>
</evidence>
<keyword evidence="2" id="KW-0540">Nuclease</keyword>
<dbReference type="FunFam" id="3.40.50.1010:FF:000020">
    <property type="entry name" value="20S-pre-rRNA D-site endonuclease NOB1"/>
    <property type="match status" value="1"/>
</dbReference>
<dbReference type="GO" id="GO:0004521">
    <property type="term" value="F:RNA endonuclease activity"/>
    <property type="evidence" value="ECO:0007669"/>
    <property type="project" value="UniProtKB-ARBA"/>
</dbReference>
<dbReference type="GO" id="GO:0006364">
    <property type="term" value="P:rRNA processing"/>
    <property type="evidence" value="ECO:0007669"/>
    <property type="project" value="UniProtKB-ARBA"/>
</dbReference>
<keyword evidence="3" id="KW-0479">Metal-binding</keyword>
<dbReference type="AlphaFoldDB" id="A0ABC8TDA4"/>
<name>A0ABC8TDA4_9AQUA</name>
<comment type="caution">
    <text evidence="8">The sequence shown here is derived from an EMBL/GenBank/DDBJ whole genome shotgun (WGS) entry which is preliminary data.</text>
</comment>
<sequence>MSSTMEVPVAFSTPPCWSSIVKQPQPTPTHHHQSTAATAADRVLVGSCKSEKGIAVAVVDANAIIQGGERLTHSADKFVSVSEVISEIRDPTSRHSLNFLPFTVDTMEPTPEDLKKVISFARATGDLQTLSDVDLKLIALTYTLEAQIHGIKHLRDRPPPIHTVNVKRLPEKELPGWGSNVPNLEEWEALENAHEDGSNPSSRILPLKDLNLNVIPTDQHIPENGSTGDGAEPHSEKQEDADGGFRKPRRYPPKMKEVNVEGKKMVADGIDASQGQFDDNSGDWSPAVSRSTHRRYLRRKARRAMHEALSEKDHQQDATENADSENLKDSTCPPLIHESSEETHVGNGDLEETKISEGKNSNGDISTILNQMRLDEDLLKSLQEGKDVDMSCEGLESRHSTVADYGSHENVTVEADEVEFINQGSDSLEISSQNSESAGASYMDDNSSEQSWMLRSLSDSSVACVTSDFAMQNVLLQMGLRLLAPGGMQIHELHRWILKCHACFKVTTEIGRIFCPSCGNGGTLRKVAVTVGENGIVLAVRRHRISLRGTKFSLPLPQGGRDAITKNPILREDQLPQKFLYPKMKKKNKQGDDIFASNDIFLHHTDKRAPLQPPVRKAVAVFSGKRNPNDNHFSRSQQ</sequence>
<organism evidence="8 9">
    <name type="scientific">Ilex paraguariensis</name>
    <name type="common">yerba mate</name>
    <dbReference type="NCBI Taxonomy" id="185542"/>
    <lineage>
        <taxon>Eukaryota</taxon>
        <taxon>Viridiplantae</taxon>
        <taxon>Streptophyta</taxon>
        <taxon>Embryophyta</taxon>
        <taxon>Tracheophyta</taxon>
        <taxon>Spermatophyta</taxon>
        <taxon>Magnoliopsida</taxon>
        <taxon>eudicotyledons</taxon>
        <taxon>Gunneridae</taxon>
        <taxon>Pentapetalae</taxon>
        <taxon>asterids</taxon>
        <taxon>campanulids</taxon>
        <taxon>Aquifoliales</taxon>
        <taxon>Aquifoliaceae</taxon>
        <taxon>Ilex</taxon>
    </lineage>
</organism>
<dbReference type="Pfam" id="PF08772">
    <property type="entry name" value="Zn_ribbon_NOB1"/>
    <property type="match status" value="1"/>
</dbReference>
<keyword evidence="9" id="KW-1185">Reference proteome</keyword>
<dbReference type="InterPro" id="IPR039907">
    <property type="entry name" value="NOB1"/>
</dbReference>
<evidence type="ECO:0000256" key="3">
    <source>
        <dbReference type="ARBA" id="ARBA00022723"/>
    </source>
</evidence>
<dbReference type="CDD" id="cd09876">
    <property type="entry name" value="PIN_Nob1-like"/>
    <property type="match status" value="1"/>
</dbReference>
<feature type="compositionally biased region" description="Polar residues" evidence="5">
    <location>
        <begin position="273"/>
        <end position="283"/>
    </location>
</feature>